<name>A0A2T4J0P9_9HYPH</name>
<feature type="region of interest" description="Disordered" evidence="1">
    <location>
        <begin position="70"/>
        <end position="118"/>
    </location>
</feature>
<reference evidence="2 3" key="1">
    <citation type="submission" date="2018-03" db="EMBL/GenBank/DDBJ databases">
        <title>Genome sequence of the symbiotic type strain Mesorhizobium helmanticense CSLC115NT isolated from Lotus corniculatus nodules.</title>
        <authorList>
            <person name="Sannazzaro A.I."/>
            <person name="Torres Tejerizo G.A."/>
            <person name="Dip D."/>
            <person name="Caballero M."/>
            <person name="Pistorio M."/>
            <person name="Estrella M.J."/>
        </authorList>
    </citation>
    <scope>NUCLEOTIDE SEQUENCE [LARGE SCALE GENOMIC DNA]</scope>
    <source>
        <strain evidence="2 3">CSLC115N</strain>
    </source>
</reference>
<evidence type="ECO:0000256" key="1">
    <source>
        <dbReference type="SAM" id="MobiDB-lite"/>
    </source>
</evidence>
<comment type="caution">
    <text evidence="2">The sequence shown here is derived from an EMBL/GenBank/DDBJ whole genome shotgun (WGS) entry which is preliminary data.</text>
</comment>
<proteinExistence type="predicted"/>
<gene>
    <name evidence="2" type="ORF">C9427_05935</name>
</gene>
<feature type="compositionally biased region" description="Basic residues" evidence="1">
    <location>
        <begin position="72"/>
        <end position="83"/>
    </location>
</feature>
<evidence type="ECO:0000313" key="2">
    <source>
        <dbReference type="EMBL" id="PTE11408.1"/>
    </source>
</evidence>
<protein>
    <submittedName>
        <fullName evidence="2">Uncharacterized protein</fullName>
    </submittedName>
</protein>
<dbReference type="Proteomes" id="UP000240259">
    <property type="component" value="Unassembled WGS sequence"/>
</dbReference>
<dbReference type="AlphaFoldDB" id="A0A2T4J0P9"/>
<evidence type="ECO:0000313" key="3">
    <source>
        <dbReference type="Proteomes" id="UP000240259"/>
    </source>
</evidence>
<sequence length="219" mass="23734">MGFLPFNSSLTLQICTRGRSLPPASTDSASLAARSIAAVALLSVTRTPSFVAGKIANSLKLTTSIRWTGTAVHRRGRGQHRRDRPSSPISCRRDRSPGTARSPWRASPSTSWPSAGAARSTIKQLRKITHIATIPRSSRSTFYDDQIKQRALSNLGPGLAVGLSLPDDGTLDPVMAYKAESGDQSADEYAPTTRSAIAPIRADRDRWRHRGFLRGREAA</sequence>
<accession>A0A2T4J0P9</accession>
<organism evidence="2 3">
    <name type="scientific">Mesorhizobium helmanticense</name>
    <dbReference type="NCBI Taxonomy" id="1776423"/>
    <lineage>
        <taxon>Bacteria</taxon>
        <taxon>Pseudomonadati</taxon>
        <taxon>Pseudomonadota</taxon>
        <taxon>Alphaproteobacteria</taxon>
        <taxon>Hyphomicrobiales</taxon>
        <taxon>Phyllobacteriaceae</taxon>
        <taxon>Mesorhizobium</taxon>
    </lineage>
</organism>
<keyword evidence="3" id="KW-1185">Reference proteome</keyword>
<dbReference type="EMBL" id="PZJX01000010">
    <property type="protein sequence ID" value="PTE11408.1"/>
    <property type="molecule type" value="Genomic_DNA"/>
</dbReference>
<dbReference type="OrthoDB" id="9810636at2"/>